<dbReference type="SMART" id="SM00862">
    <property type="entry name" value="Trans_reg_C"/>
    <property type="match status" value="1"/>
</dbReference>
<evidence type="ECO:0000256" key="2">
    <source>
        <dbReference type="ARBA" id="ARBA00023012"/>
    </source>
</evidence>
<evidence type="ECO:0000256" key="6">
    <source>
        <dbReference type="PROSITE-ProRule" id="PRU00169"/>
    </source>
</evidence>
<keyword evidence="5" id="KW-0804">Transcription</keyword>
<dbReference type="AlphaFoldDB" id="A0A4U3KXF5"/>
<feature type="domain" description="Response regulatory" evidence="8">
    <location>
        <begin position="6"/>
        <end position="120"/>
    </location>
</feature>
<keyword evidence="3" id="KW-0805">Transcription regulation</keyword>
<dbReference type="GO" id="GO:0006355">
    <property type="term" value="P:regulation of DNA-templated transcription"/>
    <property type="evidence" value="ECO:0007669"/>
    <property type="project" value="InterPro"/>
</dbReference>
<gene>
    <name evidence="10" type="ORF">FC093_15370</name>
</gene>
<evidence type="ECO:0000259" key="8">
    <source>
        <dbReference type="PROSITE" id="PS50110"/>
    </source>
</evidence>
<proteinExistence type="predicted"/>
<keyword evidence="1 6" id="KW-0597">Phosphoprotein</keyword>
<protein>
    <submittedName>
        <fullName evidence="10">Response regulator transcription factor</fullName>
    </submittedName>
</protein>
<sequence>MENSYRILLAEDEPKLSQVVQEELTRQGYVTDVAYDGNIAEKMFKQHAYSLVLLDINLPYKNGLALCKEFREINSKVPIIMLTALGELKDKMDAFSLGADDYLVKPFEFDELSARIKVFLKRAENTPSVSDKIVVADMEIDMENKTVSRSGKNINLTAKEFALLVLLSRNKGKVISKTDILEKVWDLSFDTGTNTIEVYISFLRNKIDKPYETKLIHTKPGFGYYVRESVI</sequence>
<dbReference type="PROSITE" id="PS50110">
    <property type="entry name" value="RESPONSE_REGULATORY"/>
    <property type="match status" value="1"/>
</dbReference>
<feature type="DNA-binding region" description="OmpR/PhoB-type" evidence="7">
    <location>
        <begin position="130"/>
        <end position="228"/>
    </location>
</feature>
<dbReference type="InterPro" id="IPR039420">
    <property type="entry name" value="WalR-like"/>
</dbReference>
<dbReference type="InterPro" id="IPR011006">
    <property type="entry name" value="CheY-like_superfamily"/>
</dbReference>
<evidence type="ECO:0000256" key="4">
    <source>
        <dbReference type="ARBA" id="ARBA00023125"/>
    </source>
</evidence>
<dbReference type="PANTHER" id="PTHR48111">
    <property type="entry name" value="REGULATOR OF RPOS"/>
    <property type="match status" value="1"/>
</dbReference>
<evidence type="ECO:0000256" key="1">
    <source>
        <dbReference type="ARBA" id="ARBA00022553"/>
    </source>
</evidence>
<dbReference type="SUPFAM" id="SSF52172">
    <property type="entry name" value="CheY-like"/>
    <property type="match status" value="1"/>
</dbReference>
<dbReference type="Gene3D" id="1.10.10.10">
    <property type="entry name" value="Winged helix-like DNA-binding domain superfamily/Winged helix DNA-binding domain"/>
    <property type="match status" value="1"/>
</dbReference>
<dbReference type="OrthoDB" id="9790442at2"/>
<evidence type="ECO:0000259" key="9">
    <source>
        <dbReference type="PROSITE" id="PS51755"/>
    </source>
</evidence>
<dbReference type="InterPro" id="IPR001789">
    <property type="entry name" value="Sig_transdc_resp-reg_receiver"/>
</dbReference>
<dbReference type="GO" id="GO:0000976">
    <property type="term" value="F:transcription cis-regulatory region binding"/>
    <property type="evidence" value="ECO:0007669"/>
    <property type="project" value="TreeGrafter"/>
</dbReference>
<dbReference type="PROSITE" id="PS51755">
    <property type="entry name" value="OMPR_PHOB"/>
    <property type="match status" value="1"/>
</dbReference>
<dbReference type="GO" id="GO:0032993">
    <property type="term" value="C:protein-DNA complex"/>
    <property type="evidence" value="ECO:0007669"/>
    <property type="project" value="TreeGrafter"/>
</dbReference>
<organism evidence="10 11">
    <name type="scientific">Ilyomonas limi</name>
    <dbReference type="NCBI Taxonomy" id="2575867"/>
    <lineage>
        <taxon>Bacteria</taxon>
        <taxon>Pseudomonadati</taxon>
        <taxon>Bacteroidota</taxon>
        <taxon>Chitinophagia</taxon>
        <taxon>Chitinophagales</taxon>
        <taxon>Chitinophagaceae</taxon>
        <taxon>Ilyomonas</taxon>
    </lineage>
</organism>
<accession>A0A4U3KXF5</accession>
<keyword evidence="2" id="KW-0902">Two-component regulatory system</keyword>
<reference evidence="10 11" key="1">
    <citation type="submission" date="2019-05" db="EMBL/GenBank/DDBJ databases">
        <title>Panacibacter sp. strain 17mud1-8 Genome sequencing and assembly.</title>
        <authorList>
            <person name="Chhetri G."/>
        </authorList>
    </citation>
    <scope>NUCLEOTIDE SEQUENCE [LARGE SCALE GENOMIC DNA]</scope>
    <source>
        <strain evidence="10 11">17mud1-8</strain>
    </source>
</reference>
<evidence type="ECO:0000313" key="10">
    <source>
        <dbReference type="EMBL" id="TKK67258.1"/>
    </source>
</evidence>
<keyword evidence="11" id="KW-1185">Reference proteome</keyword>
<evidence type="ECO:0000256" key="7">
    <source>
        <dbReference type="PROSITE-ProRule" id="PRU01091"/>
    </source>
</evidence>
<dbReference type="Gene3D" id="3.40.50.2300">
    <property type="match status" value="1"/>
</dbReference>
<dbReference type="Pfam" id="PF00072">
    <property type="entry name" value="Response_reg"/>
    <property type="match status" value="1"/>
</dbReference>
<feature type="domain" description="OmpR/PhoB-type" evidence="9">
    <location>
        <begin position="130"/>
        <end position="228"/>
    </location>
</feature>
<dbReference type="PANTHER" id="PTHR48111:SF22">
    <property type="entry name" value="REGULATOR OF RPOS"/>
    <property type="match status" value="1"/>
</dbReference>
<keyword evidence="4 7" id="KW-0238">DNA-binding</keyword>
<dbReference type="Proteomes" id="UP000305848">
    <property type="component" value="Unassembled WGS sequence"/>
</dbReference>
<evidence type="ECO:0000256" key="5">
    <source>
        <dbReference type="ARBA" id="ARBA00023163"/>
    </source>
</evidence>
<evidence type="ECO:0000313" key="11">
    <source>
        <dbReference type="Proteomes" id="UP000305848"/>
    </source>
</evidence>
<feature type="modified residue" description="4-aspartylphosphate" evidence="6">
    <location>
        <position position="55"/>
    </location>
</feature>
<evidence type="ECO:0000256" key="3">
    <source>
        <dbReference type="ARBA" id="ARBA00023015"/>
    </source>
</evidence>
<dbReference type="CDD" id="cd00383">
    <property type="entry name" value="trans_reg_C"/>
    <property type="match status" value="1"/>
</dbReference>
<name>A0A4U3KXF5_9BACT</name>
<dbReference type="SMART" id="SM00448">
    <property type="entry name" value="REC"/>
    <property type="match status" value="1"/>
</dbReference>
<dbReference type="Pfam" id="PF00486">
    <property type="entry name" value="Trans_reg_C"/>
    <property type="match status" value="1"/>
</dbReference>
<dbReference type="GO" id="GO:0005829">
    <property type="term" value="C:cytosol"/>
    <property type="evidence" value="ECO:0007669"/>
    <property type="project" value="TreeGrafter"/>
</dbReference>
<dbReference type="GO" id="GO:0000156">
    <property type="term" value="F:phosphorelay response regulator activity"/>
    <property type="evidence" value="ECO:0007669"/>
    <property type="project" value="TreeGrafter"/>
</dbReference>
<dbReference type="FunFam" id="1.10.10.10:FF:000005">
    <property type="entry name" value="Two-component system response regulator"/>
    <property type="match status" value="1"/>
</dbReference>
<dbReference type="InterPro" id="IPR036388">
    <property type="entry name" value="WH-like_DNA-bd_sf"/>
</dbReference>
<dbReference type="EMBL" id="SZQL01000012">
    <property type="protein sequence ID" value="TKK67258.1"/>
    <property type="molecule type" value="Genomic_DNA"/>
</dbReference>
<comment type="caution">
    <text evidence="10">The sequence shown here is derived from an EMBL/GenBank/DDBJ whole genome shotgun (WGS) entry which is preliminary data.</text>
</comment>
<dbReference type="RefSeq" id="WP_137262688.1">
    <property type="nucleotide sequence ID" value="NZ_SZQL01000012.1"/>
</dbReference>
<dbReference type="InterPro" id="IPR001867">
    <property type="entry name" value="OmpR/PhoB-type_DNA-bd"/>
</dbReference>